<dbReference type="EMBL" id="LZLM01000113">
    <property type="protein sequence ID" value="OBJ82285.1"/>
    <property type="molecule type" value="Genomic_DNA"/>
</dbReference>
<dbReference type="InterPro" id="IPR029032">
    <property type="entry name" value="AhpD-like"/>
</dbReference>
<name>A0A1A3KB74_MYCAS</name>
<comment type="caution">
    <text evidence="1">The sequence shown here is derived from an EMBL/GenBank/DDBJ whole genome shotgun (WGS) entry which is preliminary data.</text>
</comment>
<gene>
    <name evidence="1" type="ORF">A5640_21525</name>
</gene>
<dbReference type="PANTHER" id="PTHR34846">
    <property type="entry name" value="4-CARBOXYMUCONOLACTONE DECARBOXYLASE FAMILY PROTEIN (AFU_ORTHOLOGUE AFUA_6G11590)"/>
    <property type="match status" value="1"/>
</dbReference>
<proteinExistence type="predicted"/>
<dbReference type="Gene3D" id="1.20.1290.10">
    <property type="entry name" value="AhpD-like"/>
    <property type="match status" value="1"/>
</dbReference>
<evidence type="ECO:0000313" key="2">
    <source>
        <dbReference type="Proteomes" id="UP000093925"/>
    </source>
</evidence>
<organism evidence="1 2">
    <name type="scientific">Mycobacterium asiaticum</name>
    <dbReference type="NCBI Taxonomy" id="1790"/>
    <lineage>
        <taxon>Bacteria</taxon>
        <taxon>Bacillati</taxon>
        <taxon>Actinomycetota</taxon>
        <taxon>Actinomycetes</taxon>
        <taxon>Mycobacteriales</taxon>
        <taxon>Mycobacteriaceae</taxon>
        <taxon>Mycobacterium</taxon>
    </lineage>
</organism>
<dbReference type="Proteomes" id="UP000093925">
    <property type="component" value="Unassembled WGS sequence"/>
</dbReference>
<sequence length="187" mass="20647">MSRVEPLAPPWSEEDAAGINSWGHPDRSYEPLLLVRCLQRHPTLAARLRKLGESLYVAALLPARTRTIAILRVCALVGCAYEWGGQAAFWGPIAGVAFEECDALVTGGADDPRWTPAERTLIVAVDELERTGSWSEATWTGLGHFLDDEQRIELLTAVGWYRTICTLCNALALSPEGWMRRWPGSAD</sequence>
<accession>A0A1A3KB74</accession>
<dbReference type="AlphaFoldDB" id="A0A1A3KB74"/>
<dbReference type="RefSeq" id="WP_065141354.1">
    <property type="nucleotide sequence ID" value="NZ_LZLM01000113.1"/>
</dbReference>
<dbReference type="SUPFAM" id="SSF69118">
    <property type="entry name" value="AhpD-like"/>
    <property type="match status" value="1"/>
</dbReference>
<reference evidence="1 2" key="1">
    <citation type="submission" date="2016-06" db="EMBL/GenBank/DDBJ databases">
        <authorList>
            <person name="Kjaerup R.B."/>
            <person name="Dalgaard T.S."/>
            <person name="Juul-Madsen H.R."/>
        </authorList>
    </citation>
    <scope>NUCLEOTIDE SEQUENCE [LARGE SCALE GENOMIC DNA]</scope>
    <source>
        <strain evidence="1 2">1276495.2</strain>
    </source>
</reference>
<evidence type="ECO:0000313" key="1">
    <source>
        <dbReference type="EMBL" id="OBJ82285.1"/>
    </source>
</evidence>
<protein>
    <submittedName>
        <fullName evidence="1">Carboxymuconolactone decarboxylase</fullName>
    </submittedName>
</protein>
<dbReference type="PANTHER" id="PTHR34846:SF5">
    <property type="entry name" value="CARBOXYMUCONOLACTONE DECARBOXYLASE-LIKE DOMAIN-CONTAINING PROTEIN"/>
    <property type="match status" value="1"/>
</dbReference>